<organism evidence="2 3">
    <name type="scientific">Halobaculum marinum</name>
    <dbReference type="NCBI Taxonomy" id="3031996"/>
    <lineage>
        <taxon>Archaea</taxon>
        <taxon>Methanobacteriati</taxon>
        <taxon>Methanobacteriota</taxon>
        <taxon>Stenosarchaea group</taxon>
        <taxon>Halobacteria</taxon>
        <taxon>Halobacteriales</taxon>
        <taxon>Haloferacaceae</taxon>
        <taxon>Halobaculum</taxon>
    </lineage>
</organism>
<dbReference type="InterPro" id="IPR002035">
    <property type="entry name" value="VWF_A"/>
</dbReference>
<dbReference type="SUPFAM" id="SSF53300">
    <property type="entry name" value="vWA-like"/>
    <property type="match status" value="1"/>
</dbReference>
<dbReference type="InterPro" id="IPR006311">
    <property type="entry name" value="TAT_signal"/>
</dbReference>
<feature type="domain" description="VWFA" evidence="1">
    <location>
        <begin position="202"/>
        <end position="420"/>
    </location>
</feature>
<dbReference type="RefSeq" id="WP_276237607.1">
    <property type="nucleotide sequence ID" value="NZ_CP119989.1"/>
</dbReference>
<dbReference type="Proteomes" id="UP001596388">
    <property type="component" value="Unassembled WGS sequence"/>
</dbReference>
<protein>
    <submittedName>
        <fullName evidence="2">VWA domain-containing protein</fullName>
    </submittedName>
</protein>
<name>A0ABD5WWS2_9EURY</name>
<dbReference type="Gene3D" id="3.40.50.410">
    <property type="entry name" value="von Willebrand factor, type A domain"/>
    <property type="match status" value="1"/>
</dbReference>
<evidence type="ECO:0000313" key="3">
    <source>
        <dbReference type="Proteomes" id="UP001596388"/>
    </source>
</evidence>
<evidence type="ECO:0000259" key="1">
    <source>
        <dbReference type="PROSITE" id="PS50234"/>
    </source>
</evidence>
<dbReference type="GeneID" id="79271184"/>
<dbReference type="CDD" id="cd00198">
    <property type="entry name" value="vWFA"/>
    <property type="match status" value="1"/>
</dbReference>
<dbReference type="PROSITE" id="PS50234">
    <property type="entry name" value="VWFA"/>
    <property type="match status" value="1"/>
</dbReference>
<dbReference type="InterPro" id="IPR036465">
    <property type="entry name" value="vWFA_dom_sf"/>
</dbReference>
<comment type="caution">
    <text evidence="2">The sequence shown here is derived from an EMBL/GenBank/DDBJ whole genome shotgun (WGS) entry which is preliminary data.</text>
</comment>
<proteinExistence type="predicted"/>
<gene>
    <name evidence="2" type="ORF">ACFQKD_11350</name>
</gene>
<dbReference type="Pfam" id="PF00092">
    <property type="entry name" value="VWA"/>
    <property type="match status" value="1"/>
</dbReference>
<reference evidence="2 3" key="1">
    <citation type="journal article" date="2019" name="Int. J. Syst. Evol. Microbiol.">
        <title>The Global Catalogue of Microorganisms (GCM) 10K type strain sequencing project: providing services to taxonomists for standard genome sequencing and annotation.</title>
        <authorList>
            <consortium name="The Broad Institute Genomics Platform"/>
            <consortium name="The Broad Institute Genome Sequencing Center for Infectious Disease"/>
            <person name="Wu L."/>
            <person name="Ma J."/>
        </authorList>
    </citation>
    <scope>NUCLEOTIDE SEQUENCE [LARGE SCALE GENOMIC DNA]</scope>
    <source>
        <strain evidence="2 3">DT55</strain>
    </source>
</reference>
<dbReference type="PROSITE" id="PS51318">
    <property type="entry name" value="TAT"/>
    <property type="match status" value="1"/>
</dbReference>
<dbReference type="SMART" id="SM00327">
    <property type="entry name" value="VWA"/>
    <property type="match status" value="1"/>
</dbReference>
<evidence type="ECO:0000313" key="2">
    <source>
        <dbReference type="EMBL" id="MFC7097900.1"/>
    </source>
</evidence>
<sequence length="512" mass="54188">MDEQPKLFNTSRRQVLAGLGAVGLASAGAGLGTTAYFSDTESFSGNSLQAGRLDLMLDYKATYDGPNGVELIGQAPTAEQMLEQYGDEMDGPLTWEQRADLDFSCNTEGLINGEAMPVFGLDDVKPGDYGEVTMSFHICDNPAHVYFRGLVYDDLDNDLSEPEALVDQNGLDAGELAENIDVRMWYDENCSNTYDENTGSADVLIVQDISGSMEYSQNGGVISDGQGGTTTKLAVAKTAIEAFGDEVFGNPAQDIEVGLFTFGNENYIGDDTPPGDDVGIALAPTDDETLFESNVAAIEPAALGVGGTALGVAVREANDFLQANLRAGAQPVMIVLTDGEQFDSVVDELAEANEAKSEGTEIVMVDINDPGDGEPQLLKDMAGSTVTAPGDGDGTDYYQSADGDFATAAIDILDSILATILEAEGVLFEGTLAEFGAFAENGVKLDPVPLLGDDVSSDVCFRPGTHCVAFEWSVDPMVGNEIQTDSVKFDFDFAAVQCRHNDEPVNPFGQSA</sequence>
<accession>A0ABD5WWS2</accession>
<dbReference type="InterPro" id="IPR023833">
    <property type="entry name" value="Signal_pept_SipW-depend-type"/>
</dbReference>
<keyword evidence="3" id="KW-1185">Reference proteome</keyword>
<dbReference type="NCBIfam" id="TIGR04088">
    <property type="entry name" value="cognate_SipW"/>
    <property type="match status" value="1"/>
</dbReference>
<dbReference type="AlphaFoldDB" id="A0ABD5WWS2"/>
<dbReference type="EMBL" id="JBHTAG010000003">
    <property type="protein sequence ID" value="MFC7097900.1"/>
    <property type="molecule type" value="Genomic_DNA"/>
</dbReference>